<keyword evidence="11" id="KW-0449">Lipoprotein</keyword>
<evidence type="ECO:0000259" key="13">
    <source>
        <dbReference type="SMART" id="SM00499"/>
    </source>
</evidence>
<dbReference type="EMBL" id="JAATIQ010000336">
    <property type="protein sequence ID" value="KAF4360945.1"/>
    <property type="molecule type" value="Genomic_DNA"/>
</dbReference>
<feature type="signal peptide" evidence="12">
    <location>
        <begin position="1"/>
        <end position="31"/>
    </location>
</feature>
<dbReference type="CDD" id="cd00010">
    <property type="entry name" value="AAI_LTSS"/>
    <property type="match status" value="1"/>
</dbReference>
<sequence>MEQKFSFPSFTATVALLLIFFSEMGISSVMSDPAKDREDCMDQLTGLATCLSYVSGQAKSPTPDCCSGLKQVLKIKKKCLCVIIRDRNDPNLGLEINVTLALTLPSVCNAPANVSKCPELLNMDPHSSEAQVFYQLEGKNSTKTANGPAPSPTGTMHALCFQNSTDMETVFKLSSRSKFTVTLQSLSSLVVISDEFYFITYFVSRKYVLHFKRESKRGFVGKMDDIWIDTKI</sequence>
<evidence type="ECO:0000256" key="5">
    <source>
        <dbReference type="ARBA" id="ARBA00022475"/>
    </source>
</evidence>
<dbReference type="SUPFAM" id="SSF47699">
    <property type="entry name" value="Bifunctional inhibitor/lipid-transfer protein/seed storage 2S albumin"/>
    <property type="match status" value="1"/>
</dbReference>
<evidence type="ECO:0000256" key="9">
    <source>
        <dbReference type="ARBA" id="ARBA00023157"/>
    </source>
</evidence>
<keyword evidence="8" id="KW-0446">Lipid-binding</keyword>
<dbReference type="PANTHER" id="PTHR33044">
    <property type="entry name" value="BIFUNCTIONAL INHIBITOR/LIPID-TRANSFER PROTEIN/SEED STORAGE 2S ALBUMIN SUPERFAMILY PROTEIN-RELATED"/>
    <property type="match status" value="1"/>
</dbReference>
<evidence type="ECO:0000256" key="10">
    <source>
        <dbReference type="ARBA" id="ARBA00023180"/>
    </source>
</evidence>
<feature type="domain" description="Bifunctional inhibitor/plant lipid transfer protein/seed storage helical" evidence="13">
    <location>
        <begin position="40"/>
        <end position="117"/>
    </location>
</feature>
<evidence type="ECO:0000313" key="14">
    <source>
        <dbReference type="EMBL" id="KAF4360945.1"/>
    </source>
</evidence>
<dbReference type="Gene3D" id="1.10.110.10">
    <property type="entry name" value="Plant lipid-transfer and hydrophobic proteins"/>
    <property type="match status" value="1"/>
</dbReference>
<protein>
    <recommendedName>
        <fullName evidence="13">Bifunctional inhibitor/plant lipid transfer protein/seed storage helical domain-containing protein</fullName>
    </recommendedName>
</protein>
<comment type="subcellular location">
    <subcellularLocation>
        <location evidence="2">Cell membrane</location>
        <topology evidence="2">Lipid-anchor</topology>
        <topology evidence="2">GPI-anchor</topology>
    </subcellularLocation>
</comment>
<evidence type="ECO:0000256" key="6">
    <source>
        <dbReference type="ARBA" id="ARBA00022622"/>
    </source>
</evidence>
<dbReference type="FunFam" id="1.10.110.10:FF:000001">
    <property type="entry name" value="Bifunctional inhibitor/lipid-transfer protein/seed storage 2S albumin superfamily protein"/>
    <property type="match status" value="1"/>
</dbReference>
<evidence type="ECO:0000256" key="11">
    <source>
        <dbReference type="ARBA" id="ARBA00023288"/>
    </source>
</evidence>
<keyword evidence="15" id="KW-1185">Reference proteome</keyword>
<evidence type="ECO:0000256" key="7">
    <source>
        <dbReference type="ARBA" id="ARBA00022729"/>
    </source>
</evidence>
<evidence type="ECO:0000256" key="4">
    <source>
        <dbReference type="ARBA" id="ARBA00022448"/>
    </source>
</evidence>
<dbReference type="GO" id="GO:0098552">
    <property type="term" value="C:side of membrane"/>
    <property type="evidence" value="ECO:0007669"/>
    <property type="project" value="UniProtKB-KW"/>
</dbReference>
<evidence type="ECO:0000313" key="15">
    <source>
        <dbReference type="Proteomes" id="UP000583929"/>
    </source>
</evidence>
<evidence type="ECO:0000256" key="12">
    <source>
        <dbReference type="SAM" id="SignalP"/>
    </source>
</evidence>
<dbReference type="GO" id="GO:0008289">
    <property type="term" value="F:lipid binding"/>
    <property type="evidence" value="ECO:0007669"/>
    <property type="project" value="UniProtKB-KW"/>
</dbReference>
<feature type="chain" id="PRO_5029725648" description="Bifunctional inhibitor/plant lipid transfer protein/seed storage helical domain-containing protein" evidence="12">
    <location>
        <begin position="32"/>
        <end position="232"/>
    </location>
</feature>
<dbReference type="Pfam" id="PF14368">
    <property type="entry name" value="LTP_2"/>
    <property type="match status" value="1"/>
</dbReference>
<evidence type="ECO:0000256" key="1">
    <source>
        <dbReference type="ARBA" id="ARBA00003211"/>
    </source>
</evidence>
<dbReference type="AlphaFoldDB" id="A0A7J6ERF1"/>
<dbReference type="InterPro" id="IPR043325">
    <property type="entry name" value="LTSS"/>
</dbReference>
<comment type="similarity">
    <text evidence="3">Belongs to the plant LTP family.</text>
</comment>
<organism evidence="14 15">
    <name type="scientific">Cannabis sativa</name>
    <name type="common">Hemp</name>
    <name type="synonym">Marijuana</name>
    <dbReference type="NCBI Taxonomy" id="3483"/>
    <lineage>
        <taxon>Eukaryota</taxon>
        <taxon>Viridiplantae</taxon>
        <taxon>Streptophyta</taxon>
        <taxon>Embryophyta</taxon>
        <taxon>Tracheophyta</taxon>
        <taxon>Spermatophyta</taxon>
        <taxon>Magnoliopsida</taxon>
        <taxon>eudicotyledons</taxon>
        <taxon>Gunneridae</taxon>
        <taxon>Pentapetalae</taxon>
        <taxon>rosids</taxon>
        <taxon>fabids</taxon>
        <taxon>Rosales</taxon>
        <taxon>Cannabaceae</taxon>
        <taxon>Cannabis</taxon>
    </lineage>
</organism>
<dbReference type="Proteomes" id="UP000583929">
    <property type="component" value="Unassembled WGS sequence"/>
</dbReference>
<keyword evidence="4" id="KW-0813">Transport</keyword>
<proteinExistence type="inferred from homology"/>
<name>A0A7J6ERF1_CANSA</name>
<dbReference type="InterPro" id="IPR036312">
    <property type="entry name" value="Bifun_inhib/LTP/seed_sf"/>
</dbReference>
<comment type="caution">
    <text evidence="14">The sequence shown here is derived from an EMBL/GenBank/DDBJ whole genome shotgun (WGS) entry which is preliminary data.</text>
</comment>
<dbReference type="SMART" id="SM00499">
    <property type="entry name" value="AAI"/>
    <property type="match status" value="1"/>
</dbReference>
<dbReference type="GO" id="GO:0005886">
    <property type="term" value="C:plasma membrane"/>
    <property type="evidence" value="ECO:0007669"/>
    <property type="project" value="UniProtKB-SubCell"/>
</dbReference>
<keyword evidence="5" id="KW-1003">Cell membrane</keyword>
<keyword evidence="9" id="KW-1015">Disulfide bond</keyword>
<dbReference type="InterPro" id="IPR016140">
    <property type="entry name" value="Bifunc_inhib/LTP/seed_store"/>
</dbReference>
<evidence type="ECO:0000256" key="8">
    <source>
        <dbReference type="ARBA" id="ARBA00023121"/>
    </source>
</evidence>
<keyword evidence="6" id="KW-0336">GPI-anchor</keyword>
<keyword evidence="7 12" id="KW-0732">Signal</keyword>
<evidence type="ECO:0000256" key="2">
    <source>
        <dbReference type="ARBA" id="ARBA00004609"/>
    </source>
</evidence>
<evidence type="ECO:0000256" key="3">
    <source>
        <dbReference type="ARBA" id="ARBA00009748"/>
    </source>
</evidence>
<reference evidence="14 15" key="1">
    <citation type="journal article" date="2020" name="bioRxiv">
        <title>Sequence and annotation of 42 cannabis genomes reveals extensive copy number variation in cannabinoid synthesis and pathogen resistance genes.</title>
        <authorList>
            <person name="Mckernan K.J."/>
            <person name="Helbert Y."/>
            <person name="Kane L.T."/>
            <person name="Ebling H."/>
            <person name="Zhang L."/>
            <person name="Liu B."/>
            <person name="Eaton Z."/>
            <person name="Mclaughlin S."/>
            <person name="Kingan S."/>
            <person name="Baybayan P."/>
            <person name="Concepcion G."/>
            <person name="Jordan M."/>
            <person name="Riva A."/>
            <person name="Barbazuk W."/>
            <person name="Harkins T."/>
        </authorList>
    </citation>
    <scope>NUCLEOTIDE SEQUENCE [LARGE SCALE GENOMIC DNA]</scope>
    <source>
        <strain evidence="15">cv. Jamaican Lion 4</strain>
        <tissue evidence="14">Leaf</tissue>
    </source>
</reference>
<keyword evidence="10" id="KW-0325">Glycoprotein</keyword>
<keyword evidence="6" id="KW-0472">Membrane</keyword>
<accession>A0A7J6ERF1</accession>
<comment type="function">
    <text evidence="1">Plant non-specific lipid-transfer proteins transfer phospholipids as well as galactolipids across membranes. May play a role in wax or cutin deposition in the cell walls of expanding epidermal cells and certain secretory tissues.</text>
</comment>
<gene>
    <name evidence="14" type="ORF">G4B88_015420</name>
</gene>